<sequence>MTLNVVLLLLVLAAAFASVAALHSADERRTRNP</sequence>
<protein>
    <submittedName>
        <fullName evidence="1">Uncharacterized protein</fullName>
    </submittedName>
</protein>
<keyword evidence="2" id="KW-1185">Reference proteome</keyword>
<dbReference type="EMBL" id="UGVI01000001">
    <property type="protein sequence ID" value="SUE16337.1"/>
    <property type="molecule type" value="Genomic_DNA"/>
</dbReference>
<accession>A0A379M212</accession>
<dbReference type="Proteomes" id="UP000254569">
    <property type="component" value="Unassembled WGS sequence"/>
</dbReference>
<evidence type="ECO:0000313" key="2">
    <source>
        <dbReference type="Proteomes" id="UP000254569"/>
    </source>
</evidence>
<name>A0A379M212_9NOCA</name>
<dbReference type="AlphaFoldDB" id="A0A379M212"/>
<proteinExistence type="predicted"/>
<evidence type="ECO:0000313" key="1">
    <source>
        <dbReference type="EMBL" id="SUE16337.1"/>
    </source>
</evidence>
<reference evidence="1 2" key="1">
    <citation type="submission" date="2018-06" db="EMBL/GenBank/DDBJ databases">
        <authorList>
            <consortium name="Pathogen Informatics"/>
            <person name="Doyle S."/>
        </authorList>
    </citation>
    <scope>NUCLEOTIDE SEQUENCE [LARGE SCALE GENOMIC DNA]</scope>
    <source>
        <strain evidence="1 2">NCTC13296</strain>
    </source>
</reference>
<organism evidence="1 2">
    <name type="scientific">Rhodococcus gordoniae</name>
    <dbReference type="NCBI Taxonomy" id="223392"/>
    <lineage>
        <taxon>Bacteria</taxon>
        <taxon>Bacillati</taxon>
        <taxon>Actinomycetota</taxon>
        <taxon>Actinomycetes</taxon>
        <taxon>Mycobacteriales</taxon>
        <taxon>Nocardiaceae</taxon>
        <taxon>Rhodococcus</taxon>
    </lineage>
</organism>
<gene>
    <name evidence="1" type="ORF">NCTC13296_03215</name>
</gene>